<organism evidence="6">
    <name type="scientific">Tetraselmis sp. GSL018</name>
    <dbReference type="NCBI Taxonomy" id="582737"/>
    <lineage>
        <taxon>Eukaryota</taxon>
        <taxon>Viridiplantae</taxon>
        <taxon>Chlorophyta</taxon>
        <taxon>core chlorophytes</taxon>
        <taxon>Chlorodendrophyceae</taxon>
        <taxon>Chlorodendrales</taxon>
        <taxon>Chlorodendraceae</taxon>
        <taxon>Tetraselmis</taxon>
    </lineage>
</organism>
<proteinExistence type="predicted"/>
<evidence type="ECO:0000256" key="1">
    <source>
        <dbReference type="ARBA" id="ARBA00022603"/>
    </source>
</evidence>
<dbReference type="InterPro" id="IPR021867">
    <property type="entry name" value="Bmt2/SAMTOR"/>
</dbReference>
<dbReference type="EMBL" id="GBEZ01025686">
    <property type="protein sequence ID" value="JAC61434.1"/>
    <property type="molecule type" value="Transcribed_RNA"/>
</dbReference>
<evidence type="ECO:0000256" key="4">
    <source>
        <dbReference type="SAM" id="MobiDB-lite"/>
    </source>
</evidence>
<sequence>MKTKKRKAPLIPKTVTSLRKARAITSSFHKLTSKAEEAKARGDVKGLKAARTELEALGGRQAYQEASIVTTSRSRHTSKWVFSKLTSLGMRPARGKQPLELLEVGAVNTQLLSVPWLAVRAIDLKSCHPRIEEKNFFDLRPEYNYGAVVCSMVINCVPSPEARGRMLKLLHQHVCPGGLVFLTLPLRCLTHSKNITWEQFAKVIESVGFVIESSKASPKVAFFCLQKPKTGEEARRPPPSARGPPEGILCGKGPARATSTFGVTLRDEAELPATHGR</sequence>
<dbReference type="Pfam" id="PF11968">
    <property type="entry name" value="Bmt2"/>
    <property type="match status" value="1"/>
</dbReference>
<keyword evidence="2" id="KW-0808">Transferase</keyword>
<name>A0A061S7U3_9CHLO</name>
<dbReference type="GO" id="GO:0005730">
    <property type="term" value="C:nucleolus"/>
    <property type="evidence" value="ECO:0007669"/>
    <property type="project" value="TreeGrafter"/>
</dbReference>
<dbReference type="GO" id="GO:0016433">
    <property type="term" value="F:rRNA (adenine) methyltransferase activity"/>
    <property type="evidence" value="ECO:0007669"/>
    <property type="project" value="TreeGrafter"/>
</dbReference>
<dbReference type="AlphaFoldDB" id="A0A061S7U3"/>
<dbReference type="PANTHER" id="PTHR21008:SF1">
    <property type="entry name" value="25S RRNA (ADENINE(2142)-N(1))-METHYLTRANSFERASE"/>
    <property type="match status" value="1"/>
</dbReference>
<dbReference type="Gene3D" id="3.40.50.150">
    <property type="entry name" value="Vaccinia Virus protein VP39"/>
    <property type="match status" value="1"/>
</dbReference>
<reference evidence="6" key="1">
    <citation type="submission" date="2014-05" db="EMBL/GenBank/DDBJ databases">
        <title>The transcriptome of the halophilic microalga Tetraselmis sp. GSL018 isolated from the Great Salt Lake, Utah.</title>
        <authorList>
            <person name="Jinkerson R.E."/>
            <person name="D'Adamo S."/>
            <person name="Posewitz M.C."/>
        </authorList>
    </citation>
    <scope>NUCLEOTIDE SEQUENCE</scope>
    <source>
        <strain evidence="6">GSL018</strain>
    </source>
</reference>
<feature type="region of interest" description="Disordered" evidence="4">
    <location>
        <begin position="230"/>
        <end position="277"/>
    </location>
</feature>
<keyword evidence="1" id="KW-0489">Methyltransferase</keyword>
<keyword evidence="3" id="KW-0949">S-adenosyl-L-methionine</keyword>
<evidence type="ECO:0000313" key="6">
    <source>
        <dbReference type="EMBL" id="JAC79079.1"/>
    </source>
</evidence>
<dbReference type="EMBL" id="GBEZ01006308">
    <property type="protein sequence ID" value="JAC79079.1"/>
    <property type="molecule type" value="Transcribed_RNA"/>
</dbReference>
<evidence type="ECO:0000256" key="2">
    <source>
        <dbReference type="ARBA" id="ARBA00022679"/>
    </source>
</evidence>
<dbReference type="PANTHER" id="PTHR21008">
    <property type="entry name" value="S-ADENOSYLMETHIONINE SENSOR UPSTREAM OF MTORC1-RELATED"/>
    <property type="match status" value="1"/>
</dbReference>
<evidence type="ECO:0000256" key="3">
    <source>
        <dbReference type="ARBA" id="ARBA00022691"/>
    </source>
</evidence>
<dbReference type="InterPro" id="IPR029063">
    <property type="entry name" value="SAM-dependent_MTases_sf"/>
</dbReference>
<accession>A0A061S7U3</accession>
<dbReference type="SUPFAM" id="SSF53335">
    <property type="entry name" value="S-adenosyl-L-methionine-dependent methyltransferases"/>
    <property type="match status" value="1"/>
</dbReference>
<evidence type="ECO:0008006" key="7">
    <source>
        <dbReference type="Google" id="ProtNLM"/>
    </source>
</evidence>
<evidence type="ECO:0000313" key="5">
    <source>
        <dbReference type="EMBL" id="JAC61434.1"/>
    </source>
</evidence>
<gene>
    <name evidence="6" type="ORF">TSPGSL018_13596</name>
    <name evidence="5" type="ORF">TSPGSL018_26273</name>
</gene>
<protein>
    <recommendedName>
        <fullName evidence="7">25S rRNA adenine-N(1) methyltransferase</fullName>
    </recommendedName>
</protein>